<name>L9W5R8_9EURY</name>
<keyword evidence="2" id="KW-0472">Membrane</keyword>
<comment type="caution">
    <text evidence="3">The sequence shown here is derived from an EMBL/GenBank/DDBJ whole genome shotgun (WGS) entry which is preliminary data.</text>
</comment>
<gene>
    <name evidence="3" type="ORF">C496_04460</name>
</gene>
<evidence type="ECO:0000256" key="1">
    <source>
        <dbReference type="SAM" id="MobiDB-lite"/>
    </source>
</evidence>
<dbReference type="PATRIC" id="fig|1114856.3.peg.925"/>
<sequence>MQPDRWVAERASIADWSVATVRETQATGWGIDRSDAVVAVLGNTGLIATLVIGVLVLLAGGLIVVIRSGSAASTNSSAEPANQTETEATTATETADPKAEFEERIGSQTLDRLEPIAPEAVERVRTRRPGDREERTETVDQLERELRRGVEDAIVNGDLDPSLTSRYGESYEIVNLPSRYREVTLPPSNETIHITDLESVAGDALEHEAGVRTVEKTVSPLYDHCREIESYVEQREEAFATQYTALERTLEDIRELTDRLEGSLGERISEFVLEGRHGEIDGVVEIERQLEAATRSLHRCAFDEATRTLRDARRESDELLLTVDFLGGLVGTIEHGSAQIEIPDGVSVAFITDLTSVVERAYDVTVELEGRTIIVDDHSESVTGSDRTADSTVTSVSSDDSASQTGQQRERIAPESVADELLFILRELDSVGDSETVECQTEQLPETVARPEVLSELATFCRRQTDIVATVELQDGAPPGFLELEFVDQFGASSGLKALRERFTDRYGG</sequence>
<reference evidence="3 4" key="1">
    <citation type="journal article" date="2014" name="PLoS Genet.">
        <title>Phylogenetically driven sequencing of extremely halophilic archaea reveals strategies for static and dynamic osmo-response.</title>
        <authorList>
            <person name="Becker E.A."/>
            <person name="Seitzer P.M."/>
            <person name="Tritt A."/>
            <person name="Larsen D."/>
            <person name="Krusor M."/>
            <person name="Yao A.I."/>
            <person name="Wu D."/>
            <person name="Madern D."/>
            <person name="Eisen J.A."/>
            <person name="Darling A.E."/>
            <person name="Facciotti M.T."/>
        </authorList>
    </citation>
    <scope>NUCLEOTIDE SEQUENCE [LARGE SCALE GENOMIC DNA]</scope>
    <source>
        <strain evidence="3 4">GA33</strain>
    </source>
</reference>
<evidence type="ECO:0000313" key="4">
    <source>
        <dbReference type="Proteomes" id="UP000011599"/>
    </source>
</evidence>
<dbReference type="AlphaFoldDB" id="L9W5R8"/>
<feature type="region of interest" description="Disordered" evidence="1">
    <location>
        <begin position="73"/>
        <end position="99"/>
    </location>
</feature>
<protein>
    <submittedName>
        <fullName evidence="3">Coiled-coil protein</fullName>
    </submittedName>
</protein>
<dbReference type="RefSeq" id="WP_006088650.1">
    <property type="nucleotide sequence ID" value="NZ_AOHW01000011.1"/>
</dbReference>
<proteinExistence type="predicted"/>
<accession>L9W5R8</accession>
<feature type="compositionally biased region" description="Low complexity" evidence="1">
    <location>
        <begin position="390"/>
        <end position="405"/>
    </location>
</feature>
<organism evidence="3 4">
    <name type="scientific">Natronorubrum tibetense GA33</name>
    <dbReference type="NCBI Taxonomy" id="1114856"/>
    <lineage>
        <taxon>Archaea</taxon>
        <taxon>Methanobacteriati</taxon>
        <taxon>Methanobacteriota</taxon>
        <taxon>Stenosarchaea group</taxon>
        <taxon>Halobacteria</taxon>
        <taxon>Halobacteriales</taxon>
        <taxon>Natrialbaceae</taxon>
        <taxon>Natronorubrum</taxon>
    </lineage>
</organism>
<dbReference type="Proteomes" id="UP000011599">
    <property type="component" value="Unassembled WGS sequence"/>
</dbReference>
<feature type="compositionally biased region" description="Low complexity" evidence="1">
    <location>
        <begin position="84"/>
        <end position="94"/>
    </location>
</feature>
<feature type="compositionally biased region" description="Polar residues" evidence="1">
    <location>
        <begin position="73"/>
        <end position="83"/>
    </location>
</feature>
<dbReference type="STRING" id="1114856.GCA_000383975_01314"/>
<keyword evidence="2" id="KW-1133">Transmembrane helix</keyword>
<dbReference type="OrthoDB" id="177668at2157"/>
<evidence type="ECO:0000313" key="3">
    <source>
        <dbReference type="EMBL" id="ELY44702.1"/>
    </source>
</evidence>
<feature type="region of interest" description="Disordered" evidence="1">
    <location>
        <begin position="379"/>
        <end position="412"/>
    </location>
</feature>
<feature type="transmembrane region" description="Helical" evidence="2">
    <location>
        <begin position="46"/>
        <end position="66"/>
    </location>
</feature>
<keyword evidence="2" id="KW-0812">Transmembrane</keyword>
<dbReference type="EMBL" id="AOHW01000011">
    <property type="protein sequence ID" value="ELY44702.1"/>
    <property type="molecule type" value="Genomic_DNA"/>
</dbReference>
<keyword evidence="4" id="KW-1185">Reference proteome</keyword>
<evidence type="ECO:0000256" key="2">
    <source>
        <dbReference type="SAM" id="Phobius"/>
    </source>
</evidence>
<dbReference type="eggNOG" id="arCOG02945">
    <property type="taxonomic scope" value="Archaea"/>
</dbReference>